<dbReference type="SUPFAM" id="SSF51391">
    <property type="entry name" value="Thiamin phosphate synthase"/>
    <property type="match status" value="1"/>
</dbReference>
<evidence type="ECO:0000256" key="5">
    <source>
        <dbReference type="ARBA" id="ARBA00022977"/>
    </source>
</evidence>
<comment type="catalytic activity">
    <reaction evidence="8 9 10">
        <text>2-[(2R,5Z)-2-carboxy-4-methylthiazol-5(2H)-ylidene]ethyl phosphate + 4-amino-2-methyl-5-(diphosphooxymethyl)pyrimidine + 2 H(+) = thiamine phosphate + CO2 + diphosphate</text>
        <dbReference type="Rhea" id="RHEA:47844"/>
        <dbReference type="ChEBI" id="CHEBI:15378"/>
        <dbReference type="ChEBI" id="CHEBI:16526"/>
        <dbReference type="ChEBI" id="CHEBI:33019"/>
        <dbReference type="ChEBI" id="CHEBI:37575"/>
        <dbReference type="ChEBI" id="CHEBI:57841"/>
        <dbReference type="ChEBI" id="CHEBI:62899"/>
        <dbReference type="EC" id="2.5.1.3"/>
    </reaction>
</comment>
<feature type="binding site" evidence="9">
    <location>
        <position position="148"/>
    </location>
    <ligand>
        <name>4-amino-2-methyl-5-(diphosphooxymethyl)pyrimidine</name>
        <dbReference type="ChEBI" id="CHEBI:57841"/>
    </ligand>
</feature>
<keyword evidence="14" id="KW-1185">Reference proteome</keyword>
<comment type="function">
    <text evidence="9">Condenses 4-methyl-5-(beta-hydroxyethyl)thiazole monophosphate (THZ-P) and 2-methyl-4-amino-5-hydroxymethyl pyrimidine pyrophosphate (HMP-PP) to form thiamine monophosphate (TMP).</text>
</comment>
<comment type="cofactor">
    <cofactor evidence="9">
        <name>Mg(2+)</name>
        <dbReference type="ChEBI" id="CHEBI:18420"/>
    </cofactor>
    <text evidence="9">Binds 1 Mg(2+) ion per subunit.</text>
</comment>
<evidence type="ECO:0000256" key="6">
    <source>
        <dbReference type="ARBA" id="ARBA00047334"/>
    </source>
</evidence>
<feature type="binding site" evidence="9">
    <location>
        <position position="81"/>
    </location>
    <ligand>
        <name>Mg(2+)</name>
        <dbReference type="ChEBI" id="CHEBI:18420"/>
    </ligand>
</feature>
<evidence type="ECO:0000256" key="8">
    <source>
        <dbReference type="ARBA" id="ARBA00047883"/>
    </source>
</evidence>
<evidence type="ECO:0000256" key="1">
    <source>
        <dbReference type="ARBA" id="ARBA00005165"/>
    </source>
</evidence>
<feature type="binding site" evidence="9">
    <location>
        <position position="100"/>
    </location>
    <ligand>
        <name>Mg(2+)</name>
        <dbReference type="ChEBI" id="CHEBI:18420"/>
    </ligand>
</feature>
<keyword evidence="2 9" id="KW-0808">Transferase</keyword>
<dbReference type="Proteomes" id="UP000095255">
    <property type="component" value="Unassembled WGS sequence"/>
</dbReference>
<dbReference type="STRING" id="1390249.BHU72_11745"/>
<evidence type="ECO:0000259" key="12">
    <source>
        <dbReference type="Pfam" id="PF02581"/>
    </source>
</evidence>
<gene>
    <name evidence="9" type="primary">thiE</name>
    <name evidence="13" type="ORF">BHU72_11745</name>
</gene>
<evidence type="ECO:0000256" key="4">
    <source>
        <dbReference type="ARBA" id="ARBA00022842"/>
    </source>
</evidence>
<evidence type="ECO:0000313" key="14">
    <source>
        <dbReference type="Proteomes" id="UP000095255"/>
    </source>
</evidence>
<dbReference type="EC" id="2.5.1.3" evidence="9"/>
<dbReference type="GO" id="GO:0004789">
    <property type="term" value="F:thiamine-phosphate diphosphorylase activity"/>
    <property type="evidence" value="ECO:0007669"/>
    <property type="project" value="UniProtKB-UniRule"/>
</dbReference>
<feature type="binding site" evidence="9">
    <location>
        <begin position="145"/>
        <end position="147"/>
    </location>
    <ligand>
        <name>2-[(2R,5Z)-2-carboxy-4-methylthiazol-5(2H)-ylidene]ethyl phosphate</name>
        <dbReference type="ChEBI" id="CHEBI:62899"/>
    </ligand>
</feature>
<comment type="pathway">
    <text evidence="1 9 11">Cofactor biosynthesis; thiamine diphosphate biosynthesis; thiamine phosphate from 4-amino-2-methyl-5-diphosphomethylpyrimidine and 4-methyl-5-(2-phosphoethyl)-thiazole: step 1/1.</text>
</comment>
<name>A0A1E5L8D1_9FIRM</name>
<feature type="binding site" evidence="9">
    <location>
        <position position="80"/>
    </location>
    <ligand>
        <name>4-amino-2-methyl-5-(diphosphooxymethyl)pyrimidine</name>
        <dbReference type="ChEBI" id="CHEBI:57841"/>
    </ligand>
</feature>
<dbReference type="Pfam" id="PF02581">
    <property type="entry name" value="TMP-TENI"/>
    <property type="match status" value="1"/>
</dbReference>
<evidence type="ECO:0000256" key="10">
    <source>
        <dbReference type="RuleBase" id="RU003826"/>
    </source>
</evidence>
<proteinExistence type="inferred from homology"/>
<comment type="caution">
    <text evidence="13">The sequence shown here is derived from an EMBL/GenBank/DDBJ whole genome shotgun (WGS) entry which is preliminary data.</text>
</comment>
<keyword evidence="3 9" id="KW-0479">Metal-binding</keyword>
<accession>A0A1E5L8D1</accession>
<dbReference type="FunFam" id="3.20.20.70:FF:000096">
    <property type="entry name" value="Thiamine-phosphate synthase"/>
    <property type="match status" value="1"/>
</dbReference>
<evidence type="ECO:0000313" key="13">
    <source>
        <dbReference type="EMBL" id="OEH86203.1"/>
    </source>
</evidence>
<keyword evidence="5 9" id="KW-0784">Thiamine biosynthesis</keyword>
<feature type="binding site" evidence="9">
    <location>
        <begin position="48"/>
        <end position="52"/>
    </location>
    <ligand>
        <name>4-amino-2-methyl-5-(diphosphooxymethyl)pyrimidine</name>
        <dbReference type="ChEBI" id="CHEBI:57841"/>
    </ligand>
</feature>
<evidence type="ECO:0000256" key="11">
    <source>
        <dbReference type="RuleBase" id="RU004253"/>
    </source>
</evidence>
<reference evidence="13 14" key="1">
    <citation type="submission" date="2016-09" db="EMBL/GenBank/DDBJ databases">
        <title>Desulfuribacillus arsenicus sp. nov., an obligately anaerobic, dissimilatory arsenic- and antimonate-reducing bacterium isolated from anoxic sediments.</title>
        <authorList>
            <person name="Abin C.A."/>
            <person name="Hollibaugh J.T."/>
        </authorList>
    </citation>
    <scope>NUCLEOTIDE SEQUENCE [LARGE SCALE GENOMIC DNA]</scope>
    <source>
        <strain evidence="13 14">MLFW-2</strain>
    </source>
</reference>
<dbReference type="NCBIfam" id="TIGR00693">
    <property type="entry name" value="thiE"/>
    <property type="match status" value="1"/>
</dbReference>
<dbReference type="UniPathway" id="UPA00060">
    <property type="reaction ID" value="UER00141"/>
</dbReference>
<dbReference type="InterPro" id="IPR022998">
    <property type="entry name" value="ThiamineP_synth_TenI"/>
</dbReference>
<dbReference type="CDD" id="cd00564">
    <property type="entry name" value="TMP_TenI"/>
    <property type="match status" value="1"/>
</dbReference>
<dbReference type="OrthoDB" id="9812206at2"/>
<evidence type="ECO:0000256" key="2">
    <source>
        <dbReference type="ARBA" id="ARBA00022679"/>
    </source>
</evidence>
<sequence>MKSRNDARQLLRSLFSDIYCITSEEHSQGRSNISVVQEMIDSGIRIIQYREKDKKALYKYQECVAIREMTKAAGVTFIINDDIDLAIAIGADGVHIGQEDLPLPIVRQLVGSDMFIGLSTHAPEQAIQALELGADYIGVGPIYKTFTKKDVCEPVGLEYLDFVVKHIDIPFVAIGGIKEHNIQQVKERGANCFCLVTEIVGAANISHTIQQIRKRIQSV</sequence>
<dbReference type="InterPro" id="IPR013785">
    <property type="entry name" value="Aldolase_TIM"/>
</dbReference>
<dbReference type="RefSeq" id="WP_069701431.1">
    <property type="nucleotide sequence ID" value="NZ_MJAT01000006.1"/>
</dbReference>
<dbReference type="EMBL" id="MJAT01000006">
    <property type="protein sequence ID" value="OEH86203.1"/>
    <property type="molecule type" value="Genomic_DNA"/>
</dbReference>
<evidence type="ECO:0000256" key="3">
    <source>
        <dbReference type="ARBA" id="ARBA00022723"/>
    </source>
</evidence>
<keyword evidence="4 9" id="KW-0460">Magnesium</keyword>
<evidence type="ECO:0000256" key="9">
    <source>
        <dbReference type="HAMAP-Rule" id="MF_00097"/>
    </source>
</evidence>
<dbReference type="InterPro" id="IPR034291">
    <property type="entry name" value="TMP_synthase"/>
</dbReference>
<dbReference type="AlphaFoldDB" id="A0A1E5L8D1"/>
<dbReference type="GO" id="GO:0005737">
    <property type="term" value="C:cytoplasm"/>
    <property type="evidence" value="ECO:0007669"/>
    <property type="project" value="TreeGrafter"/>
</dbReference>
<evidence type="ECO:0000256" key="7">
    <source>
        <dbReference type="ARBA" id="ARBA00047851"/>
    </source>
</evidence>
<dbReference type="Gene3D" id="3.20.20.70">
    <property type="entry name" value="Aldolase class I"/>
    <property type="match status" value="1"/>
</dbReference>
<comment type="catalytic activity">
    <reaction evidence="6 9 10">
        <text>4-methyl-5-(2-phosphooxyethyl)-thiazole + 4-amino-2-methyl-5-(diphosphooxymethyl)pyrimidine + H(+) = thiamine phosphate + diphosphate</text>
        <dbReference type="Rhea" id="RHEA:22328"/>
        <dbReference type="ChEBI" id="CHEBI:15378"/>
        <dbReference type="ChEBI" id="CHEBI:33019"/>
        <dbReference type="ChEBI" id="CHEBI:37575"/>
        <dbReference type="ChEBI" id="CHEBI:57841"/>
        <dbReference type="ChEBI" id="CHEBI:58296"/>
        <dbReference type="EC" id="2.5.1.3"/>
    </reaction>
</comment>
<organism evidence="13 14">
    <name type="scientific">Desulfuribacillus stibiiarsenatis</name>
    <dbReference type="NCBI Taxonomy" id="1390249"/>
    <lineage>
        <taxon>Bacteria</taxon>
        <taxon>Bacillati</taxon>
        <taxon>Bacillota</taxon>
        <taxon>Desulfuribacillia</taxon>
        <taxon>Desulfuribacillales</taxon>
        <taxon>Desulfuribacillaceae</taxon>
        <taxon>Desulfuribacillus</taxon>
    </lineage>
</organism>
<dbReference type="GO" id="GO:0009228">
    <property type="term" value="P:thiamine biosynthetic process"/>
    <property type="evidence" value="ECO:0007669"/>
    <property type="project" value="UniProtKB-KW"/>
</dbReference>
<comment type="similarity">
    <text evidence="9 10">Belongs to the thiamine-phosphate synthase family.</text>
</comment>
<comment type="catalytic activity">
    <reaction evidence="7 9 10">
        <text>2-(2-carboxy-4-methylthiazol-5-yl)ethyl phosphate + 4-amino-2-methyl-5-(diphosphooxymethyl)pyrimidine + 2 H(+) = thiamine phosphate + CO2 + diphosphate</text>
        <dbReference type="Rhea" id="RHEA:47848"/>
        <dbReference type="ChEBI" id="CHEBI:15378"/>
        <dbReference type="ChEBI" id="CHEBI:16526"/>
        <dbReference type="ChEBI" id="CHEBI:33019"/>
        <dbReference type="ChEBI" id="CHEBI:37575"/>
        <dbReference type="ChEBI" id="CHEBI:57841"/>
        <dbReference type="ChEBI" id="CHEBI:62890"/>
        <dbReference type="EC" id="2.5.1.3"/>
    </reaction>
</comment>
<dbReference type="HAMAP" id="MF_00097">
    <property type="entry name" value="TMP_synthase"/>
    <property type="match status" value="1"/>
</dbReference>
<protein>
    <recommendedName>
        <fullName evidence="9">Thiamine-phosphate synthase</fullName>
        <shortName evidence="9">TP synthase</shortName>
        <shortName evidence="9">TPS</shortName>
        <ecNumber evidence="9">2.5.1.3</ecNumber>
    </recommendedName>
    <alternativeName>
        <fullName evidence="9">Thiamine-phosphate pyrophosphorylase</fullName>
        <shortName evidence="9">TMP pyrophosphorylase</shortName>
        <shortName evidence="9">TMP-PPase</shortName>
    </alternativeName>
</protein>
<feature type="domain" description="Thiamine phosphate synthase/TenI" evidence="12">
    <location>
        <begin position="18"/>
        <end position="199"/>
    </location>
</feature>
<dbReference type="PANTHER" id="PTHR20857:SF15">
    <property type="entry name" value="THIAMINE-PHOSPHATE SYNTHASE"/>
    <property type="match status" value="1"/>
</dbReference>
<dbReference type="InterPro" id="IPR036206">
    <property type="entry name" value="ThiamineP_synth_sf"/>
</dbReference>
<feature type="binding site" evidence="9">
    <location>
        <position position="119"/>
    </location>
    <ligand>
        <name>4-amino-2-methyl-5-(diphosphooxymethyl)pyrimidine</name>
        <dbReference type="ChEBI" id="CHEBI:57841"/>
    </ligand>
</feature>
<feature type="binding site" evidence="9">
    <location>
        <begin position="196"/>
        <end position="197"/>
    </location>
    <ligand>
        <name>2-[(2R,5Z)-2-carboxy-4-methylthiazol-5(2H)-ylidene]ethyl phosphate</name>
        <dbReference type="ChEBI" id="CHEBI:62899"/>
    </ligand>
</feature>
<dbReference type="GO" id="GO:0000287">
    <property type="term" value="F:magnesium ion binding"/>
    <property type="evidence" value="ECO:0007669"/>
    <property type="project" value="UniProtKB-UniRule"/>
</dbReference>
<dbReference type="GO" id="GO:0009229">
    <property type="term" value="P:thiamine diphosphate biosynthetic process"/>
    <property type="evidence" value="ECO:0007669"/>
    <property type="project" value="UniProtKB-UniRule"/>
</dbReference>
<dbReference type="PANTHER" id="PTHR20857">
    <property type="entry name" value="THIAMINE-PHOSPHATE PYROPHOSPHORYLASE"/>
    <property type="match status" value="1"/>
</dbReference>
<feature type="binding site" evidence="9">
    <location>
        <position position="176"/>
    </location>
    <ligand>
        <name>2-[(2R,5Z)-2-carboxy-4-methylthiazol-5(2H)-ylidene]ethyl phosphate</name>
        <dbReference type="ChEBI" id="CHEBI:62899"/>
    </ligand>
</feature>